<reference evidence="10" key="1">
    <citation type="submission" date="2021-11" db="EMBL/GenBank/DDBJ databases">
        <authorList>
            <person name="Rodrigo-Torres L."/>
            <person name="Arahal R. D."/>
            <person name="Lucena T."/>
        </authorList>
    </citation>
    <scope>NUCLEOTIDE SEQUENCE</scope>
    <source>
        <strain evidence="10">CECT 7929</strain>
    </source>
</reference>
<dbReference type="PANTHER" id="PTHR42770:SF18">
    <property type="entry name" value="ARGININE_AGMATINE ANTIPORTER"/>
    <property type="match status" value="1"/>
</dbReference>
<feature type="transmembrane region" description="Helical" evidence="9">
    <location>
        <begin position="32"/>
        <end position="52"/>
    </location>
</feature>
<dbReference type="InterPro" id="IPR002293">
    <property type="entry name" value="AA/rel_permease1"/>
</dbReference>
<feature type="transmembrane region" description="Helical" evidence="9">
    <location>
        <begin position="82"/>
        <end position="107"/>
    </location>
</feature>
<comment type="subcellular location">
    <subcellularLocation>
        <location evidence="1">Cell membrane</location>
        <topology evidence="1">Multi-pass membrane protein</topology>
    </subcellularLocation>
</comment>
<dbReference type="Proteomes" id="UP000838672">
    <property type="component" value="Unassembled WGS sequence"/>
</dbReference>
<evidence type="ECO:0000313" key="11">
    <source>
        <dbReference type="Proteomes" id="UP000838672"/>
    </source>
</evidence>
<feature type="transmembrane region" description="Helical" evidence="9">
    <location>
        <begin position="144"/>
        <end position="162"/>
    </location>
</feature>
<evidence type="ECO:0000256" key="7">
    <source>
        <dbReference type="ARBA" id="ARBA00023136"/>
    </source>
</evidence>
<accession>A0ABN8DTM2</accession>
<keyword evidence="6 9" id="KW-1133">Transmembrane helix</keyword>
<comment type="caution">
    <text evidence="10">The sequence shown here is derived from an EMBL/GenBank/DDBJ whole genome shotgun (WGS) entry which is preliminary data.</text>
</comment>
<dbReference type="PIRSF" id="PIRSF006060">
    <property type="entry name" value="AA_transporter"/>
    <property type="match status" value="1"/>
</dbReference>
<comment type="similarity">
    <text evidence="2">Belongs to the amino acid-polyamine-organocation (APC) superfamily. Basic amino acid/polyamine antiporter (APA) (TC 2.A.3.2) family.</text>
</comment>
<dbReference type="EMBL" id="CAKLDI010000001">
    <property type="protein sequence ID" value="CAH0532737.1"/>
    <property type="molecule type" value="Genomic_DNA"/>
</dbReference>
<keyword evidence="5 9" id="KW-0812">Transmembrane</keyword>
<organism evidence="10 11">
    <name type="scientific">Vibrio stylophorae</name>
    <dbReference type="NCBI Taxonomy" id="659351"/>
    <lineage>
        <taxon>Bacteria</taxon>
        <taxon>Pseudomonadati</taxon>
        <taxon>Pseudomonadota</taxon>
        <taxon>Gammaproteobacteria</taxon>
        <taxon>Vibrionales</taxon>
        <taxon>Vibrionaceae</taxon>
        <taxon>Vibrio</taxon>
    </lineage>
</organism>
<dbReference type="InterPro" id="IPR050367">
    <property type="entry name" value="APC_superfamily"/>
</dbReference>
<keyword evidence="7 9" id="KW-0472">Membrane</keyword>
<comment type="function">
    <text evidence="8">Major component of the acid-resistance (AR) system allowing enteric pathogens to survive the acidic environment in the stomach. Exchanges extracellular arginine for its intracellular decarboxylation product agmatine (Agm) thereby expelling intracellular protons. Probably undergoes several conformational states in order to translocate the substrate across the membrane; keeps the substrate accessible to only 1 side of the membrane at a time by opening and closing 3 membrane-internal gates.</text>
</comment>
<dbReference type="PANTHER" id="PTHR42770">
    <property type="entry name" value="AMINO ACID TRANSPORTER-RELATED"/>
    <property type="match status" value="1"/>
</dbReference>
<keyword evidence="4" id="KW-1003">Cell membrane</keyword>
<evidence type="ECO:0000256" key="4">
    <source>
        <dbReference type="ARBA" id="ARBA00022475"/>
    </source>
</evidence>
<dbReference type="Gene3D" id="1.20.1740.10">
    <property type="entry name" value="Amino acid/polyamine transporter I"/>
    <property type="match status" value="1"/>
</dbReference>
<feature type="transmembrane region" description="Helical" evidence="9">
    <location>
        <begin position="268"/>
        <end position="287"/>
    </location>
</feature>
<sequence length="442" mass="46784">MGLVALTIMTASNMMGSGVFMLPSSLANIGSISLWGWVVTFFGVLALALVFAKLSIISPKHGGIVANVGTAFGPYVGLQSSLFYWLSTWIGNCALLVTGVGYLSFFFPSLSDPLHAAFAAIAILWIFVLLGLQGAKVVGYAQIFTGLCMVTVVLSVGIFGWFDFSPDRYMASFNVSGDSNAHAIMTAASVSLWGFLGIESASVSTGQAENPKRNIPLATLIGLSIAALCYVSSSNVIMGVLPHDQLIVSGSPFADTARHMWGETAGQIISAMVIIACLGAMPGWQILQTEVPRSAAKEGLFPQFFAKTNKRNVPYLGLIFTACLMSVVLLLTVSPNLEKQFSNIILLAISAGLIPYAFAAIALPVLMVRFGTGRGWMFILFCLLSCIGLSFVLFALVGSGAKPLLLAIIIQILTIPLYLMVVIRQASNTAAALDNAEAPAEV</sequence>
<dbReference type="Pfam" id="PF13520">
    <property type="entry name" value="AA_permease_2"/>
    <property type="match status" value="1"/>
</dbReference>
<evidence type="ECO:0000256" key="2">
    <source>
        <dbReference type="ARBA" id="ARBA00008220"/>
    </source>
</evidence>
<proteinExistence type="inferred from homology"/>
<gene>
    <name evidence="10" type="primary">adiC_1</name>
    <name evidence="10" type="ORF">VST7929_00582</name>
</gene>
<evidence type="ECO:0000256" key="6">
    <source>
        <dbReference type="ARBA" id="ARBA00022989"/>
    </source>
</evidence>
<feature type="transmembrane region" description="Helical" evidence="9">
    <location>
        <begin position="344"/>
        <end position="366"/>
    </location>
</feature>
<name>A0ABN8DTM2_9VIBR</name>
<keyword evidence="11" id="KW-1185">Reference proteome</keyword>
<evidence type="ECO:0000256" key="8">
    <source>
        <dbReference type="ARBA" id="ARBA00045636"/>
    </source>
</evidence>
<evidence type="ECO:0000313" key="10">
    <source>
        <dbReference type="EMBL" id="CAH0532737.1"/>
    </source>
</evidence>
<feature type="transmembrane region" description="Helical" evidence="9">
    <location>
        <begin position="404"/>
        <end position="423"/>
    </location>
</feature>
<feature type="transmembrane region" description="Helical" evidence="9">
    <location>
        <begin position="113"/>
        <end position="132"/>
    </location>
</feature>
<feature type="transmembrane region" description="Helical" evidence="9">
    <location>
        <begin position="215"/>
        <end position="233"/>
    </location>
</feature>
<evidence type="ECO:0000256" key="1">
    <source>
        <dbReference type="ARBA" id="ARBA00004651"/>
    </source>
</evidence>
<evidence type="ECO:0000256" key="9">
    <source>
        <dbReference type="SAM" id="Phobius"/>
    </source>
</evidence>
<evidence type="ECO:0000256" key="3">
    <source>
        <dbReference type="ARBA" id="ARBA00021069"/>
    </source>
</evidence>
<feature type="transmembrane region" description="Helical" evidence="9">
    <location>
        <begin position="378"/>
        <end position="398"/>
    </location>
</feature>
<feature type="transmembrane region" description="Helical" evidence="9">
    <location>
        <begin position="313"/>
        <end position="332"/>
    </location>
</feature>
<protein>
    <recommendedName>
        <fullName evidence="3">Arginine/agmatine antiporter</fullName>
    </recommendedName>
</protein>
<evidence type="ECO:0000256" key="5">
    <source>
        <dbReference type="ARBA" id="ARBA00022692"/>
    </source>
</evidence>
<feature type="transmembrane region" description="Helical" evidence="9">
    <location>
        <begin position="182"/>
        <end position="203"/>
    </location>
</feature>